<dbReference type="SMART" id="SM00347">
    <property type="entry name" value="HTH_MARR"/>
    <property type="match status" value="1"/>
</dbReference>
<evidence type="ECO:0000313" key="3">
    <source>
        <dbReference type="EMBL" id="VIP00602.1"/>
    </source>
</evidence>
<protein>
    <recommendedName>
        <fullName evidence="2">HTH marR-type domain-containing protein</fullName>
    </recommendedName>
</protein>
<organism evidence="3">
    <name type="scientific">Tuwongella immobilis</name>
    <dbReference type="NCBI Taxonomy" id="692036"/>
    <lineage>
        <taxon>Bacteria</taxon>
        <taxon>Pseudomonadati</taxon>
        <taxon>Planctomycetota</taxon>
        <taxon>Planctomycetia</taxon>
        <taxon>Gemmatales</taxon>
        <taxon>Gemmataceae</taxon>
        <taxon>Tuwongella</taxon>
    </lineage>
</organism>
<keyword evidence="4" id="KW-1185">Reference proteome</keyword>
<dbReference type="KEGG" id="tim:GMBLW1_33580"/>
<dbReference type="GO" id="GO:0006950">
    <property type="term" value="P:response to stress"/>
    <property type="evidence" value="ECO:0007669"/>
    <property type="project" value="TreeGrafter"/>
</dbReference>
<dbReference type="EMBL" id="LR593887">
    <property type="protein sequence ID" value="VTR96622.1"/>
    <property type="molecule type" value="Genomic_DNA"/>
</dbReference>
<dbReference type="PANTHER" id="PTHR33164">
    <property type="entry name" value="TRANSCRIPTIONAL REGULATOR, MARR FAMILY"/>
    <property type="match status" value="1"/>
</dbReference>
<feature type="region of interest" description="Disordered" evidence="1">
    <location>
        <begin position="146"/>
        <end position="193"/>
    </location>
</feature>
<dbReference type="Pfam" id="PF12802">
    <property type="entry name" value="MarR_2"/>
    <property type="match status" value="1"/>
</dbReference>
<dbReference type="SUPFAM" id="SSF46785">
    <property type="entry name" value="Winged helix' DNA-binding domain"/>
    <property type="match status" value="1"/>
</dbReference>
<reference evidence="3" key="1">
    <citation type="submission" date="2019-04" db="EMBL/GenBank/DDBJ databases">
        <authorList>
            <consortium name="Science for Life Laboratories"/>
        </authorList>
    </citation>
    <scope>NUCLEOTIDE SEQUENCE</scope>
    <source>
        <strain evidence="3">MBLW1</strain>
    </source>
</reference>
<dbReference type="Gene3D" id="1.10.10.10">
    <property type="entry name" value="Winged helix-like DNA-binding domain superfamily/Winged helix DNA-binding domain"/>
    <property type="match status" value="1"/>
</dbReference>
<dbReference type="EMBL" id="LR586016">
    <property type="protein sequence ID" value="VIP00602.1"/>
    <property type="molecule type" value="Genomic_DNA"/>
</dbReference>
<name>A0A6C2YHY4_9BACT</name>
<evidence type="ECO:0000256" key="1">
    <source>
        <dbReference type="SAM" id="MobiDB-lite"/>
    </source>
</evidence>
<dbReference type="AlphaFoldDB" id="A0A6C2YHY4"/>
<gene>
    <name evidence="3" type="ORF">GMBLW1_33580</name>
</gene>
<dbReference type="InterPro" id="IPR039422">
    <property type="entry name" value="MarR/SlyA-like"/>
</dbReference>
<dbReference type="GO" id="GO:0003700">
    <property type="term" value="F:DNA-binding transcription factor activity"/>
    <property type="evidence" value="ECO:0007669"/>
    <property type="project" value="InterPro"/>
</dbReference>
<sequence>MNDDVSQIGHHIAQNCLAVRFRLLHRLLTKLYDDALRPFGLRVSQSNILVALEHHGPIRGIDLARILRLDASTLSRDLERLIAKQWVCASRGSGRSQYLEVTPLGKSLIEQTAPAWSRAQNAARDLLSESLADRIISVVDQLWASDDAEPSAASPPNGNASRPVASPETSASESPRPPATESGKLAISDPQSE</sequence>
<dbReference type="PANTHER" id="PTHR33164:SF99">
    <property type="entry name" value="MARR FAMILY REGULATORY PROTEIN"/>
    <property type="match status" value="1"/>
</dbReference>
<dbReference type="InterPro" id="IPR036390">
    <property type="entry name" value="WH_DNA-bd_sf"/>
</dbReference>
<dbReference type="InterPro" id="IPR000835">
    <property type="entry name" value="HTH_MarR-typ"/>
</dbReference>
<proteinExistence type="predicted"/>
<accession>A0A6C2YHY4</accession>
<dbReference type="InParanoid" id="A0A6C2YHY4"/>
<dbReference type="InterPro" id="IPR036388">
    <property type="entry name" value="WH-like_DNA-bd_sf"/>
</dbReference>
<evidence type="ECO:0000313" key="4">
    <source>
        <dbReference type="Proteomes" id="UP000464378"/>
    </source>
</evidence>
<dbReference type="Proteomes" id="UP000464378">
    <property type="component" value="Chromosome"/>
</dbReference>
<feature type="domain" description="HTH marR-type" evidence="2">
    <location>
        <begin position="34"/>
        <end position="135"/>
    </location>
</feature>
<evidence type="ECO:0000259" key="2">
    <source>
        <dbReference type="SMART" id="SM00347"/>
    </source>
</evidence>